<dbReference type="EMBL" id="CP044426">
    <property type="protein sequence ID" value="QFG37202.1"/>
    <property type="molecule type" value="Genomic_DNA"/>
</dbReference>
<dbReference type="Proteomes" id="UP000326453">
    <property type="component" value="Chromosome 1"/>
</dbReference>
<evidence type="ECO:0000313" key="2">
    <source>
        <dbReference type="Proteomes" id="UP000326453"/>
    </source>
</evidence>
<evidence type="ECO:0000313" key="1">
    <source>
        <dbReference type="EMBL" id="QFG37202.1"/>
    </source>
</evidence>
<reference evidence="1 2" key="1">
    <citation type="submission" date="2019-01" db="EMBL/GenBank/DDBJ databases">
        <title>Complete Genome Sequence and Annotation of the Paracoccus pantotrophus type strain DSM 2944.</title>
        <authorList>
            <person name="Bockwoldt J.A."/>
            <person name="Zimmermann M."/>
            <person name="Tiso T."/>
            <person name="Blank L.M."/>
        </authorList>
    </citation>
    <scope>NUCLEOTIDE SEQUENCE [LARGE SCALE GENOMIC DNA]</scope>
    <source>
        <strain evidence="1 2">DSM 2944</strain>
    </source>
</reference>
<proteinExistence type="predicted"/>
<dbReference type="RefSeq" id="WP_147428123.1">
    <property type="nucleotide sequence ID" value="NZ_CP044426.1"/>
</dbReference>
<dbReference type="AlphaFoldDB" id="A0AAE6NY56"/>
<name>A0AAE6NY56_PARPN</name>
<sequence length="61" mass="7191">MSNPFREKGYFVQEIRNHAYDILDQPIRYQITRQDTGEVLFEGTWRDCTDWIAGAENIQPG</sequence>
<organism evidence="1 2">
    <name type="scientific">Paracoccus pantotrophus</name>
    <name type="common">Thiosphaera pantotropha</name>
    <dbReference type="NCBI Taxonomy" id="82367"/>
    <lineage>
        <taxon>Bacteria</taxon>
        <taxon>Pseudomonadati</taxon>
        <taxon>Pseudomonadota</taxon>
        <taxon>Alphaproteobacteria</taxon>
        <taxon>Rhodobacterales</taxon>
        <taxon>Paracoccaceae</taxon>
        <taxon>Paracoccus</taxon>
    </lineage>
</organism>
<dbReference type="GeneID" id="51371609"/>
<protein>
    <submittedName>
        <fullName evidence="1">Uncharacterized protein</fullName>
    </submittedName>
</protein>
<accession>A0AAE6NY56</accession>
<dbReference type="KEGG" id="ppan:ESD82_13565"/>
<gene>
    <name evidence="1" type="ORF">ESD82_13565</name>
</gene>